<reference evidence="2" key="1">
    <citation type="journal article" date="2005" name="Environ. Microbiol.">
        <title>Genetic and functional properties of uncultivated thermophilic crenarchaeotes from a subsurface gold mine as revealed by analysis of genome fragments.</title>
        <authorList>
            <person name="Nunoura T."/>
            <person name="Hirayama H."/>
            <person name="Takami H."/>
            <person name="Oida H."/>
            <person name="Nishi S."/>
            <person name="Shimamura S."/>
            <person name="Suzuki Y."/>
            <person name="Inagaki F."/>
            <person name="Takai K."/>
            <person name="Nealson K.H."/>
            <person name="Horikoshi K."/>
        </authorList>
    </citation>
    <scope>NUCLEOTIDE SEQUENCE</scope>
</reference>
<protein>
    <submittedName>
        <fullName evidence="2">Uncharacterized protein</fullName>
    </submittedName>
</protein>
<sequence length="95" mass="10583">MSRDMSTVDMIPLEAGNAHYGIIYCWAQYRKTTRNHQPPRGGAPQGLADSVPGPLPGPSPSRHRYNLYVHFVPQPRQQLLALLPAQPKCPHIGYP</sequence>
<organism evidence="2">
    <name type="scientific">Acetithermum autotrophicum</name>
    <dbReference type="NCBI Taxonomy" id="1446466"/>
    <lineage>
        <taxon>Bacteria</taxon>
        <taxon>Candidatus Bipolaricaulota</taxon>
        <taxon>Candidatus Acetithermum</taxon>
    </lineage>
</organism>
<evidence type="ECO:0000313" key="2">
    <source>
        <dbReference type="EMBL" id="BAL59267.1"/>
    </source>
</evidence>
<dbReference type="EMBL" id="AP011802">
    <property type="protein sequence ID" value="BAL59267.1"/>
    <property type="molecule type" value="Genomic_DNA"/>
</dbReference>
<gene>
    <name evidence="2" type="ORF">HGMM_OP3C422</name>
</gene>
<accession>H5SSY1</accession>
<evidence type="ECO:0000256" key="1">
    <source>
        <dbReference type="SAM" id="MobiDB-lite"/>
    </source>
</evidence>
<proteinExistence type="predicted"/>
<reference evidence="2" key="2">
    <citation type="journal article" date="2012" name="PLoS ONE">
        <title>A Deeply Branching Thermophilic Bacterium with an Ancient Acetyl-CoA Pathway Dominates a Subsurface Ecosystem.</title>
        <authorList>
            <person name="Takami H."/>
            <person name="Noguchi H."/>
            <person name="Takaki Y."/>
            <person name="Uchiyama I."/>
            <person name="Toyoda A."/>
            <person name="Nishi S."/>
            <person name="Chee G.-J."/>
            <person name="Arai W."/>
            <person name="Nunoura T."/>
            <person name="Itoh T."/>
            <person name="Hattori M."/>
            <person name="Takai K."/>
        </authorList>
    </citation>
    <scope>NUCLEOTIDE SEQUENCE</scope>
</reference>
<dbReference type="AlphaFoldDB" id="H5SSY1"/>
<feature type="region of interest" description="Disordered" evidence="1">
    <location>
        <begin position="34"/>
        <end position="62"/>
    </location>
</feature>
<name>H5SSY1_ACEAU</name>